<proteinExistence type="predicted"/>
<evidence type="ECO:0000313" key="2">
    <source>
        <dbReference type="Proteomes" id="UP000054359"/>
    </source>
</evidence>
<accession>A0A087UDI0</accession>
<name>A0A087UDI0_STEMI</name>
<dbReference type="InterPro" id="IPR008042">
    <property type="entry name" value="Retrotrans_Pao"/>
</dbReference>
<evidence type="ECO:0008006" key="3">
    <source>
        <dbReference type="Google" id="ProtNLM"/>
    </source>
</evidence>
<reference evidence="1 2" key="1">
    <citation type="submission" date="2013-11" db="EMBL/GenBank/DDBJ databases">
        <title>Genome sequencing of Stegodyphus mimosarum.</title>
        <authorList>
            <person name="Bechsgaard J."/>
        </authorList>
    </citation>
    <scope>NUCLEOTIDE SEQUENCE [LARGE SCALE GENOMIC DNA]</scope>
</reference>
<evidence type="ECO:0000313" key="1">
    <source>
        <dbReference type="EMBL" id="KFM75419.1"/>
    </source>
</evidence>
<dbReference type="PANTHER" id="PTHR47331:SF5">
    <property type="entry name" value="RIBONUCLEASE H"/>
    <property type="match status" value="1"/>
</dbReference>
<protein>
    <recommendedName>
        <fullName evidence="3">Reverse transcriptase domain-containing protein</fullName>
    </recommendedName>
</protein>
<organism evidence="1 2">
    <name type="scientific">Stegodyphus mimosarum</name>
    <name type="common">African social velvet spider</name>
    <dbReference type="NCBI Taxonomy" id="407821"/>
    <lineage>
        <taxon>Eukaryota</taxon>
        <taxon>Metazoa</taxon>
        <taxon>Ecdysozoa</taxon>
        <taxon>Arthropoda</taxon>
        <taxon>Chelicerata</taxon>
        <taxon>Arachnida</taxon>
        <taxon>Araneae</taxon>
        <taxon>Araneomorphae</taxon>
        <taxon>Entelegynae</taxon>
        <taxon>Eresoidea</taxon>
        <taxon>Eresidae</taxon>
        <taxon>Stegodyphus</taxon>
    </lineage>
</organism>
<dbReference type="STRING" id="407821.A0A087UDI0"/>
<dbReference type="OMA" id="RWNTHED"/>
<dbReference type="Proteomes" id="UP000054359">
    <property type="component" value="Unassembled WGS sequence"/>
</dbReference>
<dbReference type="OrthoDB" id="6437258at2759"/>
<feature type="non-terminal residue" evidence="1">
    <location>
        <position position="251"/>
    </location>
</feature>
<keyword evidence="2" id="KW-1185">Reference proteome</keyword>
<dbReference type="Pfam" id="PF05380">
    <property type="entry name" value="Peptidase_A17"/>
    <property type="match status" value="1"/>
</dbReference>
<dbReference type="AlphaFoldDB" id="A0A087UDI0"/>
<dbReference type="EMBL" id="KK119338">
    <property type="protein sequence ID" value="KFM75419.1"/>
    <property type="molecule type" value="Genomic_DNA"/>
</dbReference>
<gene>
    <name evidence="1" type="ORF">X975_26932</name>
</gene>
<dbReference type="PANTHER" id="PTHR47331">
    <property type="entry name" value="PHD-TYPE DOMAIN-CONTAINING PROTEIN"/>
    <property type="match status" value="1"/>
</dbReference>
<sequence length="251" mass="29657">MKILRMTRVLFDATSSPFLLAATIKYYRDTFKETNQKAVKLLDECLYVDDLIGEDEDENEAKLIYEDVRYILKISRSNMRKRKTNCANMQGVFDEYENGEIQKVLEQKVLGYKWNYKEDLVKIESQNLTNQAQGKTKLMPKKVLKTIGKLYDPIGFIRPFTIRAKILMQEIWRLGADWDDPLPLDFENRIKKWTNELSAIQNINIPQHYFRKTNKSDLRDIQMHCFLLLFHEAWLPFGAFCSNSKMVLFTC</sequence>